<comment type="caution">
    <text evidence="1">The sequence shown here is derived from an EMBL/GenBank/DDBJ whole genome shotgun (WGS) entry which is preliminary data.</text>
</comment>
<protein>
    <submittedName>
        <fullName evidence="1">Uncharacterized protein</fullName>
    </submittedName>
</protein>
<sequence length="153" mass="16506">SPLPPIVIPVAAHEALGWFQLLCAVGCCTPCFVNSPSLPTVLYGLMTPAAAGEALGRLPSTGDGGGGVPYVIIFLSPLNLLTMVQILEAMMDSRFCGFFCFGRLWQPGNMRPVMMVAKIFKKIWKIGGGWVFRGREGGKVVVAGFVERKMEEL</sequence>
<proteinExistence type="predicted"/>
<feature type="non-terminal residue" evidence="1">
    <location>
        <position position="1"/>
    </location>
</feature>
<accession>A0AAD5G4I5</accession>
<keyword evidence="2" id="KW-1185">Reference proteome</keyword>
<dbReference type="EMBL" id="JAMZMK010011403">
    <property type="protein sequence ID" value="KAI7727303.1"/>
    <property type="molecule type" value="Genomic_DNA"/>
</dbReference>
<gene>
    <name evidence="1" type="ORF">M8C21_027575</name>
</gene>
<name>A0AAD5G4I5_AMBAR</name>
<evidence type="ECO:0000313" key="1">
    <source>
        <dbReference type="EMBL" id="KAI7727303.1"/>
    </source>
</evidence>
<dbReference type="Proteomes" id="UP001206925">
    <property type="component" value="Unassembled WGS sequence"/>
</dbReference>
<dbReference type="AlphaFoldDB" id="A0AAD5G4I5"/>
<organism evidence="1 2">
    <name type="scientific">Ambrosia artemisiifolia</name>
    <name type="common">Common ragweed</name>
    <dbReference type="NCBI Taxonomy" id="4212"/>
    <lineage>
        <taxon>Eukaryota</taxon>
        <taxon>Viridiplantae</taxon>
        <taxon>Streptophyta</taxon>
        <taxon>Embryophyta</taxon>
        <taxon>Tracheophyta</taxon>
        <taxon>Spermatophyta</taxon>
        <taxon>Magnoliopsida</taxon>
        <taxon>eudicotyledons</taxon>
        <taxon>Gunneridae</taxon>
        <taxon>Pentapetalae</taxon>
        <taxon>asterids</taxon>
        <taxon>campanulids</taxon>
        <taxon>Asterales</taxon>
        <taxon>Asteraceae</taxon>
        <taxon>Asteroideae</taxon>
        <taxon>Heliantheae alliance</taxon>
        <taxon>Heliantheae</taxon>
        <taxon>Ambrosia</taxon>
    </lineage>
</organism>
<evidence type="ECO:0000313" key="2">
    <source>
        <dbReference type="Proteomes" id="UP001206925"/>
    </source>
</evidence>
<reference evidence="1" key="1">
    <citation type="submission" date="2022-06" db="EMBL/GenBank/DDBJ databases">
        <title>Uncovering the hologenomic basis of an extraordinary plant invasion.</title>
        <authorList>
            <person name="Bieker V.C."/>
            <person name="Martin M.D."/>
            <person name="Gilbert T."/>
            <person name="Hodgins K."/>
            <person name="Battlay P."/>
            <person name="Petersen B."/>
            <person name="Wilson J."/>
        </authorList>
    </citation>
    <scope>NUCLEOTIDE SEQUENCE</scope>
    <source>
        <strain evidence="1">AA19_3_7</strain>
        <tissue evidence="1">Leaf</tissue>
    </source>
</reference>